<evidence type="ECO:0000313" key="2">
    <source>
        <dbReference type="Proteomes" id="UP000223071"/>
    </source>
</evidence>
<organism evidence="1 2">
    <name type="scientific">Tepidiforma thermophila (strain KCTC 52669 / CGMCC 1.13589 / G233)</name>
    <dbReference type="NCBI Taxonomy" id="2761530"/>
    <lineage>
        <taxon>Bacteria</taxon>
        <taxon>Bacillati</taxon>
        <taxon>Chloroflexota</taxon>
        <taxon>Tepidiformia</taxon>
        <taxon>Tepidiformales</taxon>
        <taxon>Tepidiformaceae</taxon>
        <taxon>Tepidiforma</taxon>
    </lineage>
</organism>
<accession>A0A2A9HIJ4</accession>
<dbReference type="AlphaFoldDB" id="A0A2A9HIJ4"/>
<protein>
    <submittedName>
        <fullName evidence="1">Uncharacterized protein</fullName>
    </submittedName>
</protein>
<proteinExistence type="predicted"/>
<sequence>MSKAEALQVVNECVHHWILEPPRGELTPGRCKKCGKEREFTGETSYRIGRGSSHRS</sequence>
<dbReference type="Proteomes" id="UP000223071">
    <property type="component" value="Unassembled WGS sequence"/>
</dbReference>
<dbReference type="RefSeq" id="WP_165772714.1">
    <property type="nucleotide sequence ID" value="NZ_PDJQ01000001.1"/>
</dbReference>
<gene>
    <name evidence="1" type="ORF">A9A59_2481</name>
</gene>
<reference evidence="1 2" key="1">
    <citation type="submission" date="2017-09" db="EMBL/GenBank/DDBJ databases">
        <title>Sequencing the genomes of two abundant thermophiles in Great Basin hot springs: Thermocrinis jamiesonii and novel Chloroflexi Thermoflexus hugenholtzii.</title>
        <authorList>
            <person name="Hedlund B."/>
        </authorList>
    </citation>
    <scope>NUCLEOTIDE SEQUENCE [LARGE SCALE GENOMIC DNA]</scope>
    <source>
        <strain evidence="1 2">G233</strain>
    </source>
</reference>
<keyword evidence="2" id="KW-1185">Reference proteome</keyword>
<name>A0A2A9HIJ4_TEPT2</name>
<comment type="caution">
    <text evidence="1">The sequence shown here is derived from an EMBL/GenBank/DDBJ whole genome shotgun (WGS) entry which is preliminary data.</text>
</comment>
<evidence type="ECO:0000313" key="1">
    <source>
        <dbReference type="EMBL" id="PFG75213.1"/>
    </source>
</evidence>
<dbReference type="EMBL" id="PDJQ01000001">
    <property type="protein sequence ID" value="PFG75213.1"/>
    <property type="molecule type" value="Genomic_DNA"/>
</dbReference>